<organism evidence="14 15">
    <name type="scientific">Microcaecilia unicolor</name>
    <dbReference type="NCBI Taxonomy" id="1415580"/>
    <lineage>
        <taxon>Eukaryota</taxon>
        <taxon>Metazoa</taxon>
        <taxon>Chordata</taxon>
        <taxon>Craniata</taxon>
        <taxon>Vertebrata</taxon>
        <taxon>Euteleostomi</taxon>
        <taxon>Amphibia</taxon>
        <taxon>Gymnophiona</taxon>
        <taxon>Siphonopidae</taxon>
        <taxon>Microcaecilia</taxon>
    </lineage>
</organism>
<keyword evidence="3 11" id="KW-0812">Transmembrane</keyword>
<dbReference type="GO" id="GO:0007166">
    <property type="term" value="P:cell surface receptor signaling pathway"/>
    <property type="evidence" value="ECO:0007669"/>
    <property type="project" value="TreeGrafter"/>
</dbReference>
<dbReference type="PROSITE" id="PS50835">
    <property type="entry name" value="IG_LIKE"/>
    <property type="match status" value="3"/>
</dbReference>
<keyword evidence="14" id="KW-1185">Reference proteome</keyword>
<evidence type="ECO:0000256" key="2">
    <source>
        <dbReference type="ARBA" id="ARBA00022475"/>
    </source>
</evidence>
<dbReference type="KEGG" id="muo:115470711"/>
<evidence type="ECO:0000256" key="6">
    <source>
        <dbReference type="ARBA" id="ARBA00023136"/>
    </source>
</evidence>
<dbReference type="SUPFAM" id="SSF48726">
    <property type="entry name" value="Immunoglobulin"/>
    <property type="match status" value="3"/>
</dbReference>
<dbReference type="InterPro" id="IPR003598">
    <property type="entry name" value="Ig_sub2"/>
</dbReference>
<keyword evidence="9" id="KW-0325">Glycoprotein</keyword>
<dbReference type="AlphaFoldDB" id="A0A6P7Y534"/>
<dbReference type="FunFam" id="2.60.40.10:FF:000142">
    <property type="entry name" value="V-set domain-containing T-cell activation inhibitor 1"/>
    <property type="match status" value="1"/>
</dbReference>
<evidence type="ECO:0000256" key="7">
    <source>
        <dbReference type="ARBA" id="ARBA00023157"/>
    </source>
</evidence>
<keyword evidence="8" id="KW-0675">Receptor</keyword>
<feature type="domain" description="Ig-like" evidence="13">
    <location>
        <begin position="132"/>
        <end position="194"/>
    </location>
</feature>
<dbReference type="GO" id="GO:0042130">
    <property type="term" value="P:negative regulation of T cell proliferation"/>
    <property type="evidence" value="ECO:0007669"/>
    <property type="project" value="TreeGrafter"/>
</dbReference>
<keyword evidence="6 11" id="KW-0472">Membrane</keyword>
<keyword evidence="2" id="KW-1003">Cell membrane</keyword>
<sequence>MKDLLIHLILSSLIPTVFGHKVFGQLSEDVVLPCSFTPNSNDVIHWQRPGSAGQSDEILVHSYYHGKDQLEKQDVKYRNRTSLFHSELPKGNASLELRHLRLGDEGVYNCYAGTEYNIELKIISFSLSYRRGSTSRLECAAWGVRPLPSITWSDASGFINETNRTEVETDGLMSVISELNISDSNQVQCLIHNSVPNLKWQGNWAMTDPLHKVEGNEAILPCDFPYSLNFRNVRAAWSVAGKRLALFDNMTDILEDPRVSRCPVKNRQTDFPIILNNLTISDSGDYLCNISSHNYMQLRVTSLTVDETRDKMTNQIRHRWALLFSTLVVFIACNGIGVGIGVGIYCYRHRGRNENNQPSDPMEMAQLNS</sequence>
<keyword evidence="4 12" id="KW-0732">Signal</keyword>
<proteinExistence type="predicted"/>
<dbReference type="InterPro" id="IPR051713">
    <property type="entry name" value="T-cell_Activation_Regulation"/>
</dbReference>
<dbReference type="Pfam" id="PF07679">
    <property type="entry name" value="I-set"/>
    <property type="match status" value="1"/>
</dbReference>
<feature type="domain" description="Ig-like" evidence="13">
    <location>
        <begin position="15"/>
        <end position="128"/>
    </location>
</feature>
<evidence type="ECO:0000256" key="5">
    <source>
        <dbReference type="ARBA" id="ARBA00022989"/>
    </source>
</evidence>
<dbReference type="InterPro" id="IPR013783">
    <property type="entry name" value="Ig-like_fold"/>
</dbReference>
<evidence type="ECO:0000256" key="12">
    <source>
        <dbReference type="SAM" id="SignalP"/>
    </source>
</evidence>
<accession>A0A6P7Y534</accession>
<dbReference type="GeneID" id="115470711"/>
<evidence type="ECO:0000313" key="15">
    <source>
        <dbReference type="RefSeq" id="XP_030060033.1"/>
    </source>
</evidence>
<dbReference type="InterPro" id="IPR007110">
    <property type="entry name" value="Ig-like_dom"/>
</dbReference>
<dbReference type="GO" id="GO:0031295">
    <property type="term" value="P:T cell costimulation"/>
    <property type="evidence" value="ECO:0007669"/>
    <property type="project" value="TreeGrafter"/>
</dbReference>
<dbReference type="Gene3D" id="2.60.40.10">
    <property type="entry name" value="Immunoglobulins"/>
    <property type="match status" value="3"/>
</dbReference>
<evidence type="ECO:0000256" key="9">
    <source>
        <dbReference type="ARBA" id="ARBA00023180"/>
    </source>
</evidence>
<dbReference type="GO" id="GO:0042102">
    <property type="term" value="P:positive regulation of T cell proliferation"/>
    <property type="evidence" value="ECO:0007669"/>
    <property type="project" value="TreeGrafter"/>
</dbReference>
<dbReference type="InterPro" id="IPR003599">
    <property type="entry name" value="Ig_sub"/>
</dbReference>
<dbReference type="InterPro" id="IPR013106">
    <property type="entry name" value="Ig_V-set"/>
</dbReference>
<feature type="chain" id="PRO_5028477157" evidence="12">
    <location>
        <begin position="20"/>
        <end position="369"/>
    </location>
</feature>
<dbReference type="InterPro" id="IPR036179">
    <property type="entry name" value="Ig-like_dom_sf"/>
</dbReference>
<name>A0A6P7Y534_9AMPH</name>
<keyword evidence="10" id="KW-0393">Immunoglobulin domain</keyword>
<dbReference type="GO" id="GO:0006955">
    <property type="term" value="P:immune response"/>
    <property type="evidence" value="ECO:0007669"/>
    <property type="project" value="TreeGrafter"/>
</dbReference>
<evidence type="ECO:0000313" key="14">
    <source>
        <dbReference type="Proteomes" id="UP000515156"/>
    </source>
</evidence>
<evidence type="ECO:0000256" key="3">
    <source>
        <dbReference type="ARBA" id="ARBA00022692"/>
    </source>
</evidence>
<dbReference type="SMART" id="SM00408">
    <property type="entry name" value="IGc2"/>
    <property type="match status" value="1"/>
</dbReference>
<dbReference type="FunCoup" id="A0A6P7Y534">
    <property type="interactions" value="9"/>
</dbReference>
<dbReference type="PANTHER" id="PTHR25466">
    <property type="entry name" value="T-LYMPHOCYTE ACTIVATION ANTIGEN"/>
    <property type="match status" value="1"/>
</dbReference>
<dbReference type="RefSeq" id="XP_030060033.1">
    <property type="nucleotide sequence ID" value="XM_030204173.1"/>
</dbReference>
<dbReference type="SMART" id="SM00409">
    <property type="entry name" value="IG"/>
    <property type="match status" value="2"/>
</dbReference>
<evidence type="ECO:0000256" key="11">
    <source>
        <dbReference type="SAM" id="Phobius"/>
    </source>
</evidence>
<feature type="signal peptide" evidence="12">
    <location>
        <begin position="1"/>
        <end position="19"/>
    </location>
</feature>
<evidence type="ECO:0000256" key="10">
    <source>
        <dbReference type="ARBA" id="ARBA00023319"/>
    </source>
</evidence>
<keyword evidence="5 11" id="KW-1133">Transmembrane helix</keyword>
<dbReference type="GO" id="GO:0071222">
    <property type="term" value="P:cellular response to lipopolysaccharide"/>
    <property type="evidence" value="ECO:0007669"/>
    <property type="project" value="TreeGrafter"/>
</dbReference>
<gene>
    <name evidence="15" type="primary">HHLA2</name>
</gene>
<dbReference type="SMART" id="SM00406">
    <property type="entry name" value="IGv"/>
    <property type="match status" value="2"/>
</dbReference>
<feature type="transmembrane region" description="Helical" evidence="11">
    <location>
        <begin position="320"/>
        <end position="347"/>
    </location>
</feature>
<evidence type="ECO:0000256" key="1">
    <source>
        <dbReference type="ARBA" id="ARBA00004251"/>
    </source>
</evidence>
<dbReference type="Proteomes" id="UP000515156">
    <property type="component" value="Chromosome 5"/>
</dbReference>
<dbReference type="GO" id="GO:0009897">
    <property type="term" value="C:external side of plasma membrane"/>
    <property type="evidence" value="ECO:0007669"/>
    <property type="project" value="TreeGrafter"/>
</dbReference>
<dbReference type="OrthoDB" id="9983389at2759"/>
<keyword evidence="7" id="KW-1015">Disulfide bond</keyword>
<evidence type="ECO:0000259" key="13">
    <source>
        <dbReference type="PROSITE" id="PS50835"/>
    </source>
</evidence>
<evidence type="ECO:0000256" key="8">
    <source>
        <dbReference type="ARBA" id="ARBA00023170"/>
    </source>
</evidence>
<feature type="domain" description="Ig-like" evidence="13">
    <location>
        <begin position="196"/>
        <end position="304"/>
    </location>
</feature>
<dbReference type="InParanoid" id="A0A6P7Y534"/>
<dbReference type="CTD" id="11148"/>
<dbReference type="PANTHER" id="PTHR25466:SF14">
    <property type="entry name" value="BUTYROPHILIN SUBFAMILY 2 MEMBER A2-LIKE-RELATED"/>
    <property type="match status" value="1"/>
</dbReference>
<dbReference type="Pfam" id="PF07686">
    <property type="entry name" value="V-set"/>
    <property type="match status" value="2"/>
</dbReference>
<evidence type="ECO:0000256" key="4">
    <source>
        <dbReference type="ARBA" id="ARBA00022729"/>
    </source>
</evidence>
<reference evidence="15" key="1">
    <citation type="submission" date="2025-08" db="UniProtKB">
        <authorList>
            <consortium name="RefSeq"/>
        </authorList>
    </citation>
    <scope>IDENTIFICATION</scope>
</reference>
<comment type="subcellular location">
    <subcellularLocation>
        <location evidence="1">Cell membrane</location>
        <topology evidence="1">Single-pass type I membrane protein</topology>
    </subcellularLocation>
</comment>
<dbReference type="InterPro" id="IPR013098">
    <property type="entry name" value="Ig_I-set"/>
</dbReference>
<protein>
    <submittedName>
        <fullName evidence="15">HERV-H LTR-associating protein 2 isoform X1</fullName>
    </submittedName>
</protein>